<dbReference type="Proteomes" id="UP000027190">
    <property type="component" value="Unassembled WGS sequence"/>
</dbReference>
<dbReference type="PANTHER" id="PTHR36927">
    <property type="entry name" value="BLR4337 PROTEIN"/>
    <property type="match status" value="1"/>
</dbReference>
<dbReference type="EMBL" id="AWFG01000038">
    <property type="protein sequence ID" value="KCZ56896.1"/>
    <property type="molecule type" value="Genomic_DNA"/>
</dbReference>
<dbReference type="InterPro" id="IPR050623">
    <property type="entry name" value="Glucan_succinyl_AcylTrfase"/>
</dbReference>
<dbReference type="Pfam" id="PF01757">
    <property type="entry name" value="Acyl_transf_3"/>
    <property type="match status" value="1"/>
</dbReference>
<dbReference type="RefSeq" id="WP_034740901.1">
    <property type="nucleotide sequence ID" value="NZ_AWFG01000038.1"/>
</dbReference>
<feature type="transmembrane region" description="Helical" evidence="1">
    <location>
        <begin position="142"/>
        <end position="163"/>
    </location>
</feature>
<keyword evidence="1" id="KW-0812">Transmembrane</keyword>
<sequence length="401" mass="45809">MRPEERESSWDYIRATLMLLGIPFHAAHPVSYEGWSVRSDSHAIIFDALITLIHQFRMEGFYIVAGYFAAMLLSRKPPGVWFKTRLVRLGLPLITCMILLNPFQMLASAIFEATQNGWGWDVVLPNTIRYLSVFDFRWIRHLWFLIALLEFSFLLLVLHSSGWMTVIQARMDRLLQGRTMKPRIVLMALYSASALAAICAEIILRPYETYPHIVQRALALTVVTEFIRFLPWFMIGYVFFRHRNALDAFRQVGKVSLAILVLLAGAFVAIELAKITGHLGKGYLTNFSELVIGPAVSVLLCAFIYKGFGKLHRHGRVVQYFVDASFTIYLFHQPVIMMAYVLFMQDMTNPYLIFILLCASAIAVSMLADLLIRQSIVASYMFNGKRPVRVLAQEVQVARPL</sequence>
<evidence type="ECO:0000256" key="1">
    <source>
        <dbReference type="SAM" id="Phobius"/>
    </source>
</evidence>
<feature type="transmembrane region" description="Helical" evidence="1">
    <location>
        <begin position="320"/>
        <end position="345"/>
    </location>
</feature>
<dbReference type="STRING" id="1280947.HY30_18160"/>
<accession>A0A062U953</accession>
<dbReference type="eggNOG" id="COG1835">
    <property type="taxonomic scope" value="Bacteria"/>
</dbReference>
<dbReference type="AlphaFoldDB" id="A0A062U953"/>
<evidence type="ECO:0000313" key="3">
    <source>
        <dbReference type="EMBL" id="KCZ56896.1"/>
    </source>
</evidence>
<feature type="transmembrane region" description="Helical" evidence="1">
    <location>
        <begin position="351"/>
        <end position="372"/>
    </location>
</feature>
<evidence type="ECO:0000313" key="4">
    <source>
        <dbReference type="Proteomes" id="UP000027190"/>
    </source>
</evidence>
<keyword evidence="1" id="KW-1133">Transmembrane helix</keyword>
<dbReference type="InterPro" id="IPR002656">
    <property type="entry name" value="Acyl_transf_3_dom"/>
</dbReference>
<feature type="transmembrane region" description="Helical" evidence="1">
    <location>
        <begin position="216"/>
        <end position="240"/>
    </location>
</feature>
<feature type="domain" description="Acyltransferase 3" evidence="2">
    <location>
        <begin position="9"/>
        <end position="368"/>
    </location>
</feature>
<dbReference type="PANTHER" id="PTHR36927:SF1">
    <property type="entry name" value="MDO-LIKE PROTEIN"/>
    <property type="match status" value="1"/>
</dbReference>
<feature type="transmembrane region" description="Helical" evidence="1">
    <location>
        <begin position="86"/>
        <end position="111"/>
    </location>
</feature>
<reference evidence="3 4" key="1">
    <citation type="journal article" date="2014" name="Antonie Van Leeuwenhoek">
        <title>Hyphomonas beringensis sp. nov. and Hyphomonas chukchiensis sp. nov., isolated from surface seawater of the Bering Sea and Chukchi Sea.</title>
        <authorList>
            <person name="Li C."/>
            <person name="Lai Q."/>
            <person name="Li G."/>
            <person name="Dong C."/>
            <person name="Wang J."/>
            <person name="Liao Y."/>
            <person name="Shao Z."/>
        </authorList>
    </citation>
    <scope>NUCLEOTIDE SEQUENCE [LARGE SCALE GENOMIC DNA]</scope>
    <source>
        <strain evidence="3 4">BH-BN04-4</strain>
    </source>
</reference>
<protein>
    <recommendedName>
        <fullName evidence="2">Acyltransferase 3 domain-containing protein</fullName>
    </recommendedName>
</protein>
<feature type="transmembrane region" description="Helical" evidence="1">
    <location>
        <begin position="290"/>
        <end position="308"/>
    </location>
</feature>
<proteinExistence type="predicted"/>
<name>A0A062U953_9PROT</name>
<evidence type="ECO:0000259" key="2">
    <source>
        <dbReference type="Pfam" id="PF01757"/>
    </source>
</evidence>
<keyword evidence="1" id="KW-0472">Membrane</keyword>
<gene>
    <name evidence="3" type="ORF">HY30_18160</name>
</gene>
<keyword evidence="4" id="KW-1185">Reference proteome</keyword>
<dbReference type="OrthoDB" id="9814956at2"/>
<dbReference type="GO" id="GO:0016747">
    <property type="term" value="F:acyltransferase activity, transferring groups other than amino-acyl groups"/>
    <property type="evidence" value="ECO:0007669"/>
    <property type="project" value="InterPro"/>
</dbReference>
<comment type="caution">
    <text evidence="3">The sequence shown here is derived from an EMBL/GenBank/DDBJ whole genome shotgun (WGS) entry which is preliminary data.</text>
</comment>
<feature type="transmembrane region" description="Helical" evidence="1">
    <location>
        <begin position="252"/>
        <end position="270"/>
    </location>
</feature>
<organism evidence="3 4">
    <name type="scientific">Hyphomonas chukchiensis</name>
    <dbReference type="NCBI Taxonomy" id="1280947"/>
    <lineage>
        <taxon>Bacteria</taxon>
        <taxon>Pseudomonadati</taxon>
        <taxon>Pseudomonadota</taxon>
        <taxon>Alphaproteobacteria</taxon>
        <taxon>Hyphomonadales</taxon>
        <taxon>Hyphomonadaceae</taxon>
        <taxon>Hyphomonas</taxon>
    </lineage>
</organism>
<feature type="transmembrane region" description="Helical" evidence="1">
    <location>
        <begin position="184"/>
        <end position="204"/>
    </location>
</feature>